<evidence type="ECO:0000313" key="1">
    <source>
        <dbReference type="EMBL" id="JAH03000.1"/>
    </source>
</evidence>
<accession>A0A0E9PG02</accession>
<proteinExistence type="predicted"/>
<organism evidence="1">
    <name type="scientific">Anguilla anguilla</name>
    <name type="common">European freshwater eel</name>
    <name type="synonym">Muraena anguilla</name>
    <dbReference type="NCBI Taxonomy" id="7936"/>
    <lineage>
        <taxon>Eukaryota</taxon>
        <taxon>Metazoa</taxon>
        <taxon>Chordata</taxon>
        <taxon>Craniata</taxon>
        <taxon>Vertebrata</taxon>
        <taxon>Euteleostomi</taxon>
        <taxon>Actinopterygii</taxon>
        <taxon>Neopterygii</taxon>
        <taxon>Teleostei</taxon>
        <taxon>Anguilliformes</taxon>
        <taxon>Anguillidae</taxon>
        <taxon>Anguilla</taxon>
    </lineage>
</organism>
<sequence>MTFENHLYESLNIMEGGDFVRCRGAQLKVNE</sequence>
<dbReference type="AlphaFoldDB" id="A0A0E9PG02"/>
<reference evidence="1" key="1">
    <citation type="submission" date="2014-11" db="EMBL/GenBank/DDBJ databases">
        <authorList>
            <person name="Amaro Gonzalez C."/>
        </authorList>
    </citation>
    <scope>NUCLEOTIDE SEQUENCE</scope>
</reference>
<protein>
    <submittedName>
        <fullName evidence="1">Uncharacterized protein</fullName>
    </submittedName>
</protein>
<name>A0A0E9PG02_ANGAN</name>
<dbReference type="EMBL" id="GBXM01105577">
    <property type="protein sequence ID" value="JAH03000.1"/>
    <property type="molecule type" value="Transcribed_RNA"/>
</dbReference>
<reference evidence="1" key="2">
    <citation type="journal article" date="2015" name="Fish Shellfish Immunol.">
        <title>Early steps in the European eel (Anguilla anguilla)-Vibrio vulnificus interaction in the gills: Role of the RtxA13 toxin.</title>
        <authorList>
            <person name="Callol A."/>
            <person name="Pajuelo D."/>
            <person name="Ebbesson L."/>
            <person name="Teles M."/>
            <person name="MacKenzie S."/>
            <person name="Amaro C."/>
        </authorList>
    </citation>
    <scope>NUCLEOTIDE SEQUENCE</scope>
</reference>